<evidence type="ECO:0000256" key="3">
    <source>
        <dbReference type="ARBA" id="ARBA00023125"/>
    </source>
</evidence>
<evidence type="ECO:0000259" key="5">
    <source>
        <dbReference type="PROSITE" id="PS50931"/>
    </source>
</evidence>
<evidence type="ECO:0000313" key="7">
    <source>
        <dbReference type="Proteomes" id="UP000002586"/>
    </source>
</evidence>
<protein>
    <submittedName>
        <fullName evidence="6">Transcriptional regulator, LysR family</fullName>
    </submittedName>
</protein>
<dbReference type="Gene3D" id="1.10.10.10">
    <property type="entry name" value="Winged helix-like DNA-binding domain superfamily/Winged helix DNA-binding domain"/>
    <property type="match status" value="1"/>
</dbReference>
<sequence length="322" mass="35954">MSGSSMKHNLNKFDLNLLVAFDTLMTERGVTRAGRALGITQAAMSNTLRRLRELFDDPLFVKTGSSMEPTPRAIELSTPVALALEEVRKALNQEGFDPMMASENFRLGMIDYASAMLMPGLVRHMSQVAPRAKMQVVDVGGDEEVANLERGAVDLVFSRFQWVPPKVCINRLFSMEYVAVFCPNHPGVEGGSLSMDAFLASRHVHYYPRGMDNTVVDETLAEMGEKRNIIGKLASFGMLPAMLASSHVMAVMPEGAAKVVARPLGLRVEKLPFKTPLLRMALAWHPRTDRDPSHVWFRQQVKFVLKEACWRDESNCEDGIYH</sequence>
<dbReference type="EMBL" id="CP000471">
    <property type="protein sequence ID" value="ABK45930.1"/>
    <property type="molecule type" value="Genomic_DNA"/>
</dbReference>
<gene>
    <name evidence="6" type="ordered locus">Mmc1_3445</name>
</gene>
<name>A0LD87_MAGMM</name>
<organism evidence="6 7">
    <name type="scientific">Magnetococcus marinus (strain ATCC BAA-1437 / JCM 17883 / MC-1)</name>
    <dbReference type="NCBI Taxonomy" id="156889"/>
    <lineage>
        <taxon>Bacteria</taxon>
        <taxon>Pseudomonadati</taxon>
        <taxon>Pseudomonadota</taxon>
        <taxon>Magnetococcia</taxon>
        <taxon>Magnetococcales</taxon>
        <taxon>Magnetococcaceae</taxon>
        <taxon>Magnetococcus</taxon>
    </lineage>
</organism>
<accession>A0LD87</accession>
<reference evidence="6 7" key="2">
    <citation type="journal article" date="2012" name="Int. J. Syst. Evol. Microbiol.">
        <title>Magnetococcus marinus gen. nov., sp. nov., a marine, magnetotactic bacterium that represents a novel lineage (Magnetococcaceae fam. nov.; Magnetococcales ord. nov.) at the base of the Alphaproteobacteria.</title>
        <authorList>
            <person name="Bazylinski D.A."/>
            <person name="Williams T.J."/>
            <person name="Lefevre C.T."/>
            <person name="Berg R.J."/>
            <person name="Zhang C.L."/>
            <person name="Bowser S.S."/>
            <person name="Dean A.J."/>
            <person name="Beveridge T.J."/>
        </authorList>
    </citation>
    <scope>NUCLEOTIDE SEQUENCE [LARGE SCALE GENOMIC DNA]</scope>
    <source>
        <strain evidence="7">ATCC BAA-1437 / JCM 17883 / MC-1</strain>
    </source>
</reference>
<dbReference type="CDD" id="cd08417">
    <property type="entry name" value="PBP2_Nitroaromatics_like"/>
    <property type="match status" value="1"/>
</dbReference>
<dbReference type="AlphaFoldDB" id="A0LD87"/>
<keyword evidence="4" id="KW-0804">Transcription</keyword>
<proteinExistence type="inferred from homology"/>
<evidence type="ECO:0000256" key="1">
    <source>
        <dbReference type="ARBA" id="ARBA00009437"/>
    </source>
</evidence>
<dbReference type="SUPFAM" id="SSF53850">
    <property type="entry name" value="Periplasmic binding protein-like II"/>
    <property type="match status" value="1"/>
</dbReference>
<dbReference type="PROSITE" id="PS50931">
    <property type="entry name" value="HTH_LYSR"/>
    <property type="match status" value="1"/>
</dbReference>
<dbReference type="SUPFAM" id="SSF46785">
    <property type="entry name" value="Winged helix' DNA-binding domain"/>
    <property type="match status" value="1"/>
</dbReference>
<dbReference type="PANTHER" id="PTHR30118">
    <property type="entry name" value="HTH-TYPE TRANSCRIPTIONAL REGULATOR LEUO-RELATED"/>
    <property type="match status" value="1"/>
</dbReference>
<dbReference type="InterPro" id="IPR037402">
    <property type="entry name" value="YidZ_PBP2"/>
</dbReference>
<evidence type="ECO:0000256" key="2">
    <source>
        <dbReference type="ARBA" id="ARBA00023015"/>
    </source>
</evidence>
<dbReference type="Gene3D" id="3.40.190.10">
    <property type="entry name" value="Periplasmic binding protein-like II"/>
    <property type="match status" value="2"/>
</dbReference>
<dbReference type="HOGENOM" id="CLU_039613_39_0_5"/>
<dbReference type="GO" id="GO:0003677">
    <property type="term" value="F:DNA binding"/>
    <property type="evidence" value="ECO:0007669"/>
    <property type="project" value="UniProtKB-KW"/>
</dbReference>
<dbReference type="KEGG" id="mgm:Mmc1_3445"/>
<dbReference type="InterPro" id="IPR050389">
    <property type="entry name" value="LysR-type_TF"/>
</dbReference>
<reference evidence="7" key="1">
    <citation type="journal article" date="2009" name="Appl. Environ. Microbiol.">
        <title>Complete genome sequence of the chemolithoautotrophic marine magnetotactic coccus strain MC-1.</title>
        <authorList>
            <person name="Schubbe S."/>
            <person name="Williams T.J."/>
            <person name="Xie G."/>
            <person name="Kiss H.E."/>
            <person name="Brettin T.S."/>
            <person name="Martinez D."/>
            <person name="Ross C.A."/>
            <person name="Schuler D."/>
            <person name="Cox B.L."/>
            <person name="Nealson K.H."/>
            <person name="Bazylinski D.A."/>
        </authorList>
    </citation>
    <scope>NUCLEOTIDE SEQUENCE [LARGE SCALE GENOMIC DNA]</scope>
    <source>
        <strain evidence="7">ATCC BAA-1437 / JCM 17883 / MC-1</strain>
    </source>
</reference>
<dbReference type="Pfam" id="PF03466">
    <property type="entry name" value="LysR_substrate"/>
    <property type="match status" value="1"/>
</dbReference>
<keyword evidence="2" id="KW-0805">Transcription regulation</keyword>
<dbReference type="InterPro" id="IPR036388">
    <property type="entry name" value="WH-like_DNA-bd_sf"/>
</dbReference>
<dbReference type="GO" id="GO:0003700">
    <property type="term" value="F:DNA-binding transcription factor activity"/>
    <property type="evidence" value="ECO:0007669"/>
    <property type="project" value="InterPro"/>
</dbReference>
<dbReference type="Pfam" id="PF00126">
    <property type="entry name" value="HTH_1"/>
    <property type="match status" value="1"/>
</dbReference>
<evidence type="ECO:0000256" key="4">
    <source>
        <dbReference type="ARBA" id="ARBA00023163"/>
    </source>
</evidence>
<evidence type="ECO:0000313" key="6">
    <source>
        <dbReference type="EMBL" id="ABK45930.1"/>
    </source>
</evidence>
<dbReference type="PRINTS" id="PR00039">
    <property type="entry name" value="HTHLYSR"/>
</dbReference>
<feature type="domain" description="HTH lysR-type" evidence="5">
    <location>
        <begin position="13"/>
        <end position="70"/>
    </location>
</feature>
<comment type="similarity">
    <text evidence="1">Belongs to the LysR transcriptional regulatory family.</text>
</comment>
<dbReference type="STRING" id="156889.Mmc1_3445"/>
<dbReference type="eggNOG" id="COG0583">
    <property type="taxonomic scope" value="Bacteria"/>
</dbReference>
<keyword evidence="3" id="KW-0238">DNA-binding</keyword>
<dbReference type="InterPro" id="IPR036390">
    <property type="entry name" value="WH_DNA-bd_sf"/>
</dbReference>
<keyword evidence="7" id="KW-1185">Reference proteome</keyword>
<dbReference type="Proteomes" id="UP000002586">
    <property type="component" value="Chromosome"/>
</dbReference>
<dbReference type="InterPro" id="IPR005119">
    <property type="entry name" value="LysR_subst-bd"/>
</dbReference>
<dbReference type="PANTHER" id="PTHR30118:SF15">
    <property type="entry name" value="TRANSCRIPTIONAL REGULATORY PROTEIN"/>
    <property type="match status" value="1"/>
</dbReference>
<dbReference type="InterPro" id="IPR000847">
    <property type="entry name" value="LysR_HTH_N"/>
</dbReference>